<accession>A0A0X8XA18</accession>
<dbReference type="KEGG" id="hhk:HH1059_15100"/>
<feature type="transmembrane region" description="Helical" evidence="2">
    <location>
        <begin position="12"/>
        <end position="32"/>
    </location>
</feature>
<feature type="compositionally biased region" description="Basic and acidic residues" evidence="1">
    <location>
        <begin position="205"/>
        <end position="225"/>
    </location>
</feature>
<dbReference type="AlphaFoldDB" id="A0A0X8XA18"/>
<keyword evidence="2" id="KW-1133">Transmembrane helix</keyword>
<feature type="compositionally biased region" description="Low complexity" evidence="1">
    <location>
        <begin position="189"/>
        <end position="204"/>
    </location>
</feature>
<protein>
    <submittedName>
        <fullName evidence="3">Membrane fusion protein of RND family multidrug efflux pump</fullName>
    </submittedName>
</protein>
<reference evidence="3" key="1">
    <citation type="submission" date="2016-02" db="EMBL/GenBank/DDBJ databases">
        <title>Halorhodospira halochloris DSM-1059 complete genome, version 2.</title>
        <authorList>
            <person name="Tsukatani Y."/>
        </authorList>
    </citation>
    <scope>NUCLEOTIDE SEQUENCE</scope>
    <source>
        <strain evidence="3">DSM 1059</strain>
    </source>
</reference>
<evidence type="ECO:0000313" key="4">
    <source>
        <dbReference type="Proteomes" id="UP000218890"/>
    </source>
</evidence>
<keyword evidence="2" id="KW-0472">Membrane</keyword>
<evidence type="ECO:0000313" key="3">
    <source>
        <dbReference type="EMBL" id="BAU58216.1"/>
    </source>
</evidence>
<dbReference type="PANTHER" id="PTHR30469">
    <property type="entry name" value="MULTIDRUG RESISTANCE PROTEIN MDTA"/>
    <property type="match status" value="1"/>
</dbReference>
<evidence type="ECO:0000256" key="1">
    <source>
        <dbReference type="SAM" id="MobiDB-lite"/>
    </source>
</evidence>
<dbReference type="SUPFAM" id="SSF111369">
    <property type="entry name" value="HlyD-like secretion proteins"/>
    <property type="match status" value="1"/>
</dbReference>
<dbReference type="OrthoDB" id="8524475at2"/>
<keyword evidence="4" id="KW-1185">Reference proteome</keyword>
<dbReference type="GO" id="GO:1990281">
    <property type="term" value="C:efflux pump complex"/>
    <property type="evidence" value="ECO:0007669"/>
    <property type="project" value="TreeGrafter"/>
</dbReference>
<dbReference type="Gene3D" id="2.40.50.100">
    <property type="match status" value="1"/>
</dbReference>
<dbReference type="EMBL" id="AP017372">
    <property type="protein sequence ID" value="BAU58216.1"/>
    <property type="molecule type" value="Genomic_DNA"/>
</dbReference>
<feature type="region of interest" description="Disordered" evidence="1">
    <location>
        <begin position="189"/>
        <end position="225"/>
    </location>
</feature>
<dbReference type="GO" id="GO:0015562">
    <property type="term" value="F:efflux transmembrane transporter activity"/>
    <property type="evidence" value="ECO:0007669"/>
    <property type="project" value="TreeGrafter"/>
</dbReference>
<keyword evidence="2" id="KW-0812">Transmembrane</keyword>
<gene>
    <name evidence="3" type="ORF">HH1059_15100</name>
</gene>
<dbReference type="Gene3D" id="2.40.30.170">
    <property type="match status" value="1"/>
</dbReference>
<dbReference type="Gene3D" id="1.10.287.470">
    <property type="entry name" value="Helix hairpin bin"/>
    <property type="match status" value="1"/>
</dbReference>
<sequence length="425" mass="46937">MIKGLRWRYWLGWGLPVIVLAGGVIIFVLLVATRPQPVEREPAEPHWVVTTTTAEPAAHKPLLRIYGYVVSPSAVTVKSAVEADVKDVPARDGSLIKRDGLLVELDDGELRDVLRQRQAELDELEAALRQERRAVAADGDDLRAEKKLLEIDKRRVSRLERLVDDEAASPSELDDAQEAKERRRQAVTRAQQAVDDGEARIQAAEARRDAAEAARDQARRDVERSSIKSPFRGRISGVEVAAGDRVTPGSSLVEIYDTGDLEVQARIPSPRLGSLQRALAGGVEVAGRAYIDGVTKQVELDRFAGRSPRDQGGVEALFALEGRHDDVALDRFATIELELPVEPQSLVLPYEALYDMDRIFVVGEDDRLREVEVQRLGEAKLAGSPEGRQRGALVRVPQLEPGAEIVTTQIPQATDGLRVRVREEH</sequence>
<dbReference type="RefSeq" id="WP_096409615.1">
    <property type="nucleotide sequence ID" value="NZ_AP017372.2"/>
</dbReference>
<organism evidence="3 4">
    <name type="scientific">Halorhodospira halochloris</name>
    <name type="common">Ectothiorhodospira halochloris</name>
    <dbReference type="NCBI Taxonomy" id="1052"/>
    <lineage>
        <taxon>Bacteria</taxon>
        <taxon>Pseudomonadati</taxon>
        <taxon>Pseudomonadota</taxon>
        <taxon>Gammaproteobacteria</taxon>
        <taxon>Chromatiales</taxon>
        <taxon>Ectothiorhodospiraceae</taxon>
        <taxon>Halorhodospira</taxon>
    </lineage>
</organism>
<proteinExistence type="predicted"/>
<dbReference type="Proteomes" id="UP000218890">
    <property type="component" value="Chromosome"/>
</dbReference>
<evidence type="ECO:0000256" key="2">
    <source>
        <dbReference type="SAM" id="Phobius"/>
    </source>
</evidence>
<dbReference type="PANTHER" id="PTHR30469:SF15">
    <property type="entry name" value="HLYD FAMILY OF SECRETION PROTEINS"/>
    <property type="match status" value="1"/>
</dbReference>
<name>A0A0X8XA18_HALHR</name>